<feature type="region of interest" description="Disordered" evidence="1">
    <location>
        <begin position="64"/>
        <end position="102"/>
    </location>
</feature>
<organism evidence="2 3">
    <name type="scientific">Eumeta variegata</name>
    <name type="common">Bagworm moth</name>
    <name type="synonym">Eumeta japonica</name>
    <dbReference type="NCBI Taxonomy" id="151549"/>
    <lineage>
        <taxon>Eukaryota</taxon>
        <taxon>Metazoa</taxon>
        <taxon>Ecdysozoa</taxon>
        <taxon>Arthropoda</taxon>
        <taxon>Hexapoda</taxon>
        <taxon>Insecta</taxon>
        <taxon>Pterygota</taxon>
        <taxon>Neoptera</taxon>
        <taxon>Endopterygota</taxon>
        <taxon>Lepidoptera</taxon>
        <taxon>Glossata</taxon>
        <taxon>Ditrysia</taxon>
        <taxon>Tineoidea</taxon>
        <taxon>Psychidae</taxon>
        <taxon>Oiketicinae</taxon>
        <taxon>Eumeta</taxon>
    </lineage>
</organism>
<gene>
    <name evidence="2" type="ORF">EVAR_85340_1</name>
</gene>
<reference evidence="2 3" key="1">
    <citation type="journal article" date="2019" name="Commun. Biol.">
        <title>The bagworm genome reveals a unique fibroin gene that provides high tensile strength.</title>
        <authorList>
            <person name="Kono N."/>
            <person name="Nakamura H."/>
            <person name="Ohtoshi R."/>
            <person name="Tomita M."/>
            <person name="Numata K."/>
            <person name="Arakawa K."/>
        </authorList>
    </citation>
    <scope>NUCLEOTIDE SEQUENCE [LARGE SCALE GENOMIC DNA]</scope>
</reference>
<evidence type="ECO:0000313" key="3">
    <source>
        <dbReference type="Proteomes" id="UP000299102"/>
    </source>
</evidence>
<proteinExistence type="predicted"/>
<evidence type="ECO:0000256" key="1">
    <source>
        <dbReference type="SAM" id="MobiDB-lite"/>
    </source>
</evidence>
<name>A0A4C1WV96_EUMVA</name>
<accession>A0A4C1WV96</accession>
<dbReference type="AlphaFoldDB" id="A0A4C1WV96"/>
<comment type="caution">
    <text evidence="2">The sequence shown here is derived from an EMBL/GenBank/DDBJ whole genome shotgun (WGS) entry which is preliminary data.</text>
</comment>
<protein>
    <submittedName>
        <fullName evidence="2">Uncharacterized protein</fullName>
    </submittedName>
</protein>
<keyword evidence="3" id="KW-1185">Reference proteome</keyword>
<dbReference type="EMBL" id="BGZK01000638">
    <property type="protein sequence ID" value="GBP54037.1"/>
    <property type="molecule type" value="Genomic_DNA"/>
</dbReference>
<dbReference type="Proteomes" id="UP000299102">
    <property type="component" value="Unassembled WGS sequence"/>
</dbReference>
<sequence>MRRGRRRDAPVLKAAAALICTTRQCVKVSLFAYNPLLAVAKCCGFCVYSPICTSDRPTRLGISRSRVPGEEAEEMRQSDSSTLSEGGRAPGGGRFTRPKFTC</sequence>
<evidence type="ECO:0000313" key="2">
    <source>
        <dbReference type="EMBL" id="GBP54037.1"/>
    </source>
</evidence>